<dbReference type="InterPro" id="IPR051446">
    <property type="entry name" value="HTH_trans_reg/aminotransferase"/>
</dbReference>
<dbReference type="Gene3D" id="1.10.10.10">
    <property type="entry name" value="Winged helix-like DNA-binding domain superfamily/Winged helix DNA-binding domain"/>
    <property type="match status" value="1"/>
</dbReference>
<keyword evidence="3" id="KW-0805">Transcription regulation</keyword>
<name>A0ABS7YHA5_9VIBR</name>
<keyword evidence="5" id="KW-0804">Transcription</keyword>
<dbReference type="InterPro" id="IPR000524">
    <property type="entry name" value="Tscrpt_reg_HTH_GntR"/>
</dbReference>
<keyword evidence="7" id="KW-0032">Aminotransferase</keyword>
<dbReference type="PROSITE" id="PS50949">
    <property type="entry name" value="HTH_GNTR"/>
    <property type="match status" value="1"/>
</dbReference>
<dbReference type="PANTHER" id="PTHR46577">
    <property type="entry name" value="HTH-TYPE TRANSCRIPTIONAL REGULATORY PROTEIN GABR"/>
    <property type="match status" value="1"/>
</dbReference>
<dbReference type="CDD" id="cd00609">
    <property type="entry name" value="AAT_like"/>
    <property type="match status" value="1"/>
</dbReference>
<evidence type="ECO:0000259" key="6">
    <source>
        <dbReference type="PROSITE" id="PS50949"/>
    </source>
</evidence>
<evidence type="ECO:0000256" key="3">
    <source>
        <dbReference type="ARBA" id="ARBA00023015"/>
    </source>
</evidence>
<keyword evidence="8" id="KW-1185">Reference proteome</keyword>
<dbReference type="SMART" id="SM00345">
    <property type="entry name" value="HTH_GNTR"/>
    <property type="match status" value="1"/>
</dbReference>
<dbReference type="EMBL" id="JAIWIU010000015">
    <property type="protein sequence ID" value="MCA2015055.1"/>
    <property type="molecule type" value="Genomic_DNA"/>
</dbReference>
<dbReference type="Proteomes" id="UP001199044">
    <property type="component" value="Unassembled WGS sequence"/>
</dbReference>
<dbReference type="InterPro" id="IPR036390">
    <property type="entry name" value="WH_DNA-bd_sf"/>
</dbReference>
<keyword evidence="2" id="KW-0663">Pyridoxal phosphate</keyword>
<dbReference type="GO" id="GO:0008483">
    <property type="term" value="F:transaminase activity"/>
    <property type="evidence" value="ECO:0007669"/>
    <property type="project" value="UniProtKB-KW"/>
</dbReference>
<dbReference type="InterPro" id="IPR036388">
    <property type="entry name" value="WH-like_DNA-bd_sf"/>
</dbReference>
<evidence type="ECO:0000256" key="4">
    <source>
        <dbReference type="ARBA" id="ARBA00023125"/>
    </source>
</evidence>
<dbReference type="RefSeq" id="WP_225249523.1">
    <property type="nucleotide sequence ID" value="NZ_JAIWIU010000015.1"/>
</dbReference>
<comment type="similarity">
    <text evidence="1">In the C-terminal section; belongs to the class-I pyridoxal-phosphate-dependent aminotransferase family.</text>
</comment>
<feature type="domain" description="HTH gntR-type" evidence="6">
    <location>
        <begin position="27"/>
        <end position="95"/>
    </location>
</feature>
<accession>A0ABS7YHA5</accession>
<reference evidence="8" key="1">
    <citation type="submission" date="2023-07" db="EMBL/GenBank/DDBJ databases">
        <title>Molecular identification of indigenous halophilic bacteria isolated from red sea cost, biodegradation of synthetic dyes and assessment of degraded metabolite toxicity.</title>
        <authorList>
            <person name="Chaieb K."/>
            <person name="Altayb H.N."/>
        </authorList>
    </citation>
    <scope>NUCLEOTIDE SEQUENCE [LARGE SCALE GENOMIC DNA]</scope>
    <source>
        <strain evidence="8">K20</strain>
    </source>
</reference>
<proteinExistence type="inferred from homology"/>
<evidence type="ECO:0000256" key="5">
    <source>
        <dbReference type="ARBA" id="ARBA00023163"/>
    </source>
</evidence>
<dbReference type="Pfam" id="PF00155">
    <property type="entry name" value="Aminotran_1_2"/>
    <property type="match status" value="1"/>
</dbReference>
<dbReference type="InterPro" id="IPR004839">
    <property type="entry name" value="Aminotransferase_I/II_large"/>
</dbReference>
<sequence>MSAVSLAPRKQYRYNFLKFHQYNFLIMLKYKQLADKVAQDIQAQRLKDGDRMLSLRQFAQQHSISVSTAVSCYEELEKQGWISARPQAGFFINAHTLSLPSPTWPRFDTERTTPIRTLKPKVVAQGPLGMACLDLDVQTQKGVEKSLRKAISSSQRQFSRYPDKQGEPMLRQALADHFGDQGFALNSQELVITHGCMDSVKTALTVCTQKGDTVAVSSPCFNGLLDLLSQLELNVIEIPSREDGIDLETLEALLQQTQIQAGLFCTTHMNPQGITLSPAQKQRLANLAGEYQVPIIEDDVYFELNHSDTLHLPTAYYDVSGYVIWCSSISKTLSPSYRLGWCRPGRYLAEFQRHYQGVPVLIQTAITDFIRNGGYAKHLKRAQYQLADNRRDYTHYLAQRLPQGSRITQPDGGLVLWIQVPHLQATLLKKSAADANLDIRTGDIFTESERYHDCLRINMGYALNHQTTQLLEQLLTLIDQCRSNASHI</sequence>
<evidence type="ECO:0000313" key="8">
    <source>
        <dbReference type="Proteomes" id="UP001199044"/>
    </source>
</evidence>
<dbReference type="PANTHER" id="PTHR46577:SF2">
    <property type="entry name" value="TRANSCRIPTIONAL REGULATORY PROTEIN"/>
    <property type="match status" value="1"/>
</dbReference>
<dbReference type="SUPFAM" id="SSF53383">
    <property type="entry name" value="PLP-dependent transferases"/>
    <property type="match status" value="1"/>
</dbReference>
<evidence type="ECO:0000256" key="1">
    <source>
        <dbReference type="ARBA" id="ARBA00005384"/>
    </source>
</evidence>
<protein>
    <submittedName>
        <fullName evidence="7">PLP-dependent aminotransferase family protein</fullName>
    </submittedName>
</protein>
<dbReference type="SUPFAM" id="SSF46785">
    <property type="entry name" value="Winged helix' DNA-binding domain"/>
    <property type="match status" value="1"/>
</dbReference>
<organism evidence="7 8">
    <name type="scientific">Vibrio tritonius</name>
    <dbReference type="NCBI Taxonomy" id="1435069"/>
    <lineage>
        <taxon>Bacteria</taxon>
        <taxon>Pseudomonadati</taxon>
        <taxon>Pseudomonadota</taxon>
        <taxon>Gammaproteobacteria</taxon>
        <taxon>Vibrionales</taxon>
        <taxon>Vibrionaceae</taxon>
        <taxon>Vibrio</taxon>
    </lineage>
</organism>
<keyword evidence="7" id="KW-0808">Transferase</keyword>
<keyword evidence="4" id="KW-0238">DNA-binding</keyword>
<dbReference type="Gene3D" id="3.40.640.10">
    <property type="entry name" value="Type I PLP-dependent aspartate aminotransferase-like (Major domain)"/>
    <property type="match status" value="1"/>
</dbReference>
<gene>
    <name evidence="7" type="ORF">LDJ79_02970</name>
</gene>
<dbReference type="InterPro" id="IPR015424">
    <property type="entry name" value="PyrdxlP-dep_Trfase"/>
</dbReference>
<comment type="caution">
    <text evidence="7">The sequence shown here is derived from an EMBL/GenBank/DDBJ whole genome shotgun (WGS) entry which is preliminary data.</text>
</comment>
<evidence type="ECO:0000313" key="7">
    <source>
        <dbReference type="EMBL" id="MCA2015055.1"/>
    </source>
</evidence>
<dbReference type="InterPro" id="IPR015421">
    <property type="entry name" value="PyrdxlP-dep_Trfase_major"/>
</dbReference>
<evidence type="ECO:0000256" key="2">
    <source>
        <dbReference type="ARBA" id="ARBA00022898"/>
    </source>
</evidence>
<dbReference type="Pfam" id="PF00392">
    <property type="entry name" value="GntR"/>
    <property type="match status" value="1"/>
</dbReference>
<dbReference type="CDD" id="cd07377">
    <property type="entry name" value="WHTH_GntR"/>
    <property type="match status" value="1"/>
</dbReference>